<dbReference type="Proteomes" id="UP001066276">
    <property type="component" value="Chromosome 4_2"/>
</dbReference>
<organism evidence="2 3">
    <name type="scientific">Pleurodeles waltl</name>
    <name type="common">Iberian ribbed newt</name>
    <dbReference type="NCBI Taxonomy" id="8319"/>
    <lineage>
        <taxon>Eukaryota</taxon>
        <taxon>Metazoa</taxon>
        <taxon>Chordata</taxon>
        <taxon>Craniata</taxon>
        <taxon>Vertebrata</taxon>
        <taxon>Euteleostomi</taxon>
        <taxon>Amphibia</taxon>
        <taxon>Batrachia</taxon>
        <taxon>Caudata</taxon>
        <taxon>Salamandroidea</taxon>
        <taxon>Salamandridae</taxon>
        <taxon>Pleurodelinae</taxon>
        <taxon>Pleurodeles</taxon>
    </lineage>
</organism>
<evidence type="ECO:0000313" key="3">
    <source>
        <dbReference type="Proteomes" id="UP001066276"/>
    </source>
</evidence>
<reference evidence="2" key="1">
    <citation type="journal article" date="2022" name="bioRxiv">
        <title>Sequencing and chromosome-scale assembly of the giantPleurodeles waltlgenome.</title>
        <authorList>
            <person name="Brown T."/>
            <person name="Elewa A."/>
            <person name="Iarovenko S."/>
            <person name="Subramanian E."/>
            <person name="Araus A.J."/>
            <person name="Petzold A."/>
            <person name="Susuki M."/>
            <person name="Suzuki K.-i.T."/>
            <person name="Hayashi T."/>
            <person name="Toyoda A."/>
            <person name="Oliveira C."/>
            <person name="Osipova E."/>
            <person name="Leigh N.D."/>
            <person name="Simon A."/>
            <person name="Yun M.H."/>
        </authorList>
    </citation>
    <scope>NUCLEOTIDE SEQUENCE</scope>
    <source>
        <strain evidence="2">20211129_DDA</strain>
        <tissue evidence="2">Liver</tissue>
    </source>
</reference>
<proteinExistence type="predicted"/>
<dbReference type="AlphaFoldDB" id="A0AAV7S9K9"/>
<sequence>MQLALKAHLTTTAGDRTRNSTPPGIVAQRRCSSAVSAAEGAVERRRDPSSPYPNSRRGHKGDGVWSSGVTGRLFSPWDLHEERKGHRAEAGGTQNTGRRSLGLDWAWTALGTLGPDI</sequence>
<evidence type="ECO:0000256" key="1">
    <source>
        <dbReference type="SAM" id="MobiDB-lite"/>
    </source>
</evidence>
<protein>
    <submittedName>
        <fullName evidence="2">Uncharacterized protein</fullName>
    </submittedName>
</protein>
<comment type="caution">
    <text evidence="2">The sequence shown here is derived from an EMBL/GenBank/DDBJ whole genome shotgun (WGS) entry which is preliminary data.</text>
</comment>
<evidence type="ECO:0000313" key="2">
    <source>
        <dbReference type="EMBL" id="KAJ1161661.1"/>
    </source>
</evidence>
<feature type="region of interest" description="Disordered" evidence="1">
    <location>
        <begin position="1"/>
        <end position="69"/>
    </location>
</feature>
<dbReference type="EMBL" id="JANPWB010000008">
    <property type="protein sequence ID" value="KAJ1161661.1"/>
    <property type="molecule type" value="Genomic_DNA"/>
</dbReference>
<gene>
    <name evidence="2" type="ORF">NDU88_002145</name>
</gene>
<accession>A0AAV7S9K9</accession>
<feature type="compositionally biased region" description="Polar residues" evidence="1">
    <location>
        <begin position="9"/>
        <end position="22"/>
    </location>
</feature>
<name>A0AAV7S9K9_PLEWA</name>
<keyword evidence="3" id="KW-1185">Reference proteome</keyword>